<sequence>MRFFRNRLEGAEGAEPRDADAYVSLGMRVAGAWSWRIIVVAGVLALFCWIVATFSFLVIPLMVSVLIAALLSPAVDGLQRLKVPRVLAVAIMLLGLIAVVTSLMWVAVSQIRAGYSTLQEKAVASWEDLKQWLLESPLHVTDEDINRYLGDAAEALQSDIGTIFSSALSFGTSVGGFLTGVLLALFASIFVLYDGKGIWRWLVGILPLRARVATDKSARLGWATVGNFVRVQALVAAIDAVGIGLGMWILSFVVGEIPLIIPVAILVFLGSFIPVIGAVLTGALATVIVLVTVGFWPAVVMLGIVILVQQIESHVLQPIIMGSAVKIHPLAVVFAVSGGSIVSGLAGAVLAVPVVAFVNVFIKSLANGNWRRVPADGLPVIPSQKQSEQEQKPE</sequence>
<proteinExistence type="inferred from homology"/>
<comment type="subcellular location">
    <subcellularLocation>
        <location evidence="1">Cell membrane</location>
        <topology evidence="1">Multi-pass membrane protein</topology>
    </subcellularLocation>
</comment>
<feature type="transmembrane region" description="Helical" evidence="8">
    <location>
        <begin position="87"/>
        <end position="108"/>
    </location>
</feature>
<dbReference type="GO" id="GO:0005886">
    <property type="term" value="C:plasma membrane"/>
    <property type="evidence" value="ECO:0007669"/>
    <property type="project" value="UniProtKB-SubCell"/>
</dbReference>
<evidence type="ECO:0000256" key="8">
    <source>
        <dbReference type="SAM" id="Phobius"/>
    </source>
</evidence>
<feature type="transmembrane region" description="Helical" evidence="8">
    <location>
        <begin position="259"/>
        <end position="280"/>
    </location>
</feature>
<dbReference type="InterPro" id="IPR002549">
    <property type="entry name" value="AI-2E-like"/>
</dbReference>
<dbReference type="GeneID" id="303171783"/>
<evidence type="ECO:0000256" key="3">
    <source>
        <dbReference type="ARBA" id="ARBA00022448"/>
    </source>
</evidence>
<evidence type="ECO:0000256" key="6">
    <source>
        <dbReference type="ARBA" id="ARBA00022989"/>
    </source>
</evidence>
<dbReference type="EMBL" id="FUHU01000004">
    <property type="protein sequence ID" value="SJM47401.1"/>
    <property type="molecule type" value="Genomic_DNA"/>
</dbReference>
<evidence type="ECO:0000313" key="9">
    <source>
        <dbReference type="EMBL" id="SJM47401.1"/>
    </source>
</evidence>
<dbReference type="OrthoDB" id="9784366at2"/>
<keyword evidence="4" id="KW-1003">Cell membrane</keyword>
<feature type="transmembrane region" description="Helical" evidence="8">
    <location>
        <begin position="58"/>
        <end position="75"/>
    </location>
</feature>
<dbReference type="Proteomes" id="UP000195787">
    <property type="component" value="Unassembled WGS sequence"/>
</dbReference>
<reference evidence="9 10" key="1">
    <citation type="submission" date="2017-02" db="EMBL/GenBank/DDBJ databases">
        <authorList>
            <person name="Peterson S.W."/>
        </authorList>
    </citation>
    <scope>NUCLEOTIDE SEQUENCE [LARGE SCALE GENOMIC DNA]</scope>
    <source>
        <strain evidence="9 10">LMG 22410</strain>
    </source>
</reference>
<dbReference type="PANTHER" id="PTHR21716">
    <property type="entry name" value="TRANSMEMBRANE PROTEIN"/>
    <property type="match status" value="1"/>
</dbReference>
<accession>A0A1R4EUX6</accession>
<evidence type="ECO:0000256" key="7">
    <source>
        <dbReference type="ARBA" id="ARBA00023136"/>
    </source>
</evidence>
<dbReference type="RefSeq" id="WP_086990345.1">
    <property type="nucleotide sequence ID" value="NZ_FUHU01000004.1"/>
</dbReference>
<evidence type="ECO:0000256" key="5">
    <source>
        <dbReference type="ARBA" id="ARBA00022692"/>
    </source>
</evidence>
<name>A0A1R4EUX6_9MICO</name>
<dbReference type="PANTHER" id="PTHR21716:SF53">
    <property type="entry name" value="PERMEASE PERM-RELATED"/>
    <property type="match status" value="1"/>
</dbReference>
<evidence type="ECO:0000313" key="10">
    <source>
        <dbReference type="Proteomes" id="UP000195787"/>
    </source>
</evidence>
<feature type="transmembrane region" description="Helical" evidence="8">
    <location>
        <begin position="287"/>
        <end position="311"/>
    </location>
</feature>
<keyword evidence="6 8" id="KW-1133">Transmembrane helix</keyword>
<feature type="transmembrane region" description="Helical" evidence="8">
    <location>
        <begin position="233"/>
        <end position="253"/>
    </location>
</feature>
<keyword evidence="3" id="KW-0813">Transport</keyword>
<protein>
    <submittedName>
        <fullName evidence="9">Putative integral membrane protein</fullName>
    </submittedName>
</protein>
<feature type="transmembrane region" description="Helical" evidence="8">
    <location>
        <begin position="331"/>
        <end position="362"/>
    </location>
</feature>
<organism evidence="9 10">
    <name type="scientific">Agrococcus casei LMG 22410</name>
    <dbReference type="NCBI Taxonomy" id="1255656"/>
    <lineage>
        <taxon>Bacteria</taxon>
        <taxon>Bacillati</taxon>
        <taxon>Actinomycetota</taxon>
        <taxon>Actinomycetes</taxon>
        <taxon>Micrococcales</taxon>
        <taxon>Microbacteriaceae</taxon>
        <taxon>Agrococcus</taxon>
    </lineage>
</organism>
<dbReference type="AlphaFoldDB" id="A0A1R4EUX6"/>
<evidence type="ECO:0000256" key="2">
    <source>
        <dbReference type="ARBA" id="ARBA00009773"/>
    </source>
</evidence>
<evidence type="ECO:0000256" key="1">
    <source>
        <dbReference type="ARBA" id="ARBA00004651"/>
    </source>
</evidence>
<feature type="transmembrane region" description="Helical" evidence="8">
    <location>
        <begin position="174"/>
        <end position="193"/>
    </location>
</feature>
<dbReference type="GO" id="GO:0055085">
    <property type="term" value="P:transmembrane transport"/>
    <property type="evidence" value="ECO:0007669"/>
    <property type="project" value="TreeGrafter"/>
</dbReference>
<gene>
    <name evidence="9" type="ORF">CZ674_01015</name>
</gene>
<keyword evidence="10" id="KW-1185">Reference proteome</keyword>
<keyword evidence="7 8" id="KW-0472">Membrane</keyword>
<keyword evidence="5 8" id="KW-0812">Transmembrane</keyword>
<dbReference type="Pfam" id="PF01594">
    <property type="entry name" value="AI-2E_transport"/>
    <property type="match status" value="1"/>
</dbReference>
<comment type="similarity">
    <text evidence="2">Belongs to the autoinducer-2 exporter (AI-2E) (TC 2.A.86) family.</text>
</comment>
<evidence type="ECO:0000256" key="4">
    <source>
        <dbReference type="ARBA" id="ARBA00022475"/>
    </source>
</evidence>